<reference evidence="1" key="1">
    <citation type="submission" date="2021-06" db="EMBL/GenBank/DDBJ databases">
        <title>Parelaphostrongylus tenuis whole genome reference sequence.</title>
        <authorList>
            <person name="Garwood T.J."/>
            <person name="Larsen P.A."/>
            <person name="Fountain-Jones N.M."/>
            <person name="Garbe J.R."/>
            <person name="Macchietto M.G."/>
            <person name="Kania S.A."/>
            <person name="Gerhold R.W."/>
            <person name="Richards J.E."/>
            <person name="Wolf T.M."/>
        </authorList>
    </citation>
    <scope>NUCLEOTIDE SEQUENCE</scope>
    <source>
        <strain evidence="1">MNPRO001-30</strain>
        <tissue evidence="1">Meninges</tissue>
    </source>
</reference>
<gene>
    <name evidence="1" type="ORF">KIN20_015860</name>
</gene>
<evidence type="ECO:0000313" key="1">
    <source>
        <dbReference type="EMBL" id="KAJ1357672.1"/>
    </source>
</evidence>
<protein>
    <submittedName>
        <fullName evidence="1">Uncharacterized protein</fullName>
    </submittedName>
</protein>
<accession>A0AAD5QPB9</accession>
<comment type="caution">
    <text evidence="1">The sequence shown here is derived from an EMBL/GenBank/DDBJ whole genome shotgun (WGS) entry which is preliminary data.</text>
</comment>
<proteinExistence type="predicted"/>
<organism evidence="1 2">
    <name type="scientific">Parelaphostrongylus tenuis</name>
    <name type="common">Meningeal worm</name>
    <dbReference type="NCBI Taxonomy" id="148309"/>
    <lineage>
        <taxon>Eukaryota</taxon>
        <taxon>Metazoa</taxon>
        <taxon>Ecdysozoa</taxon>
        <taxon>Nematoda</taxon>
        <taxon>Chromadorea</taxon>
        <taxon>Rhabditida</taxon>
        <taxon>Rhabditina</taxon>
        <taxon>Rhabditomorpha</taxon>
        <taxon>Strongyloidea</taxon>
        <taxon>Metastrongylidae</taxon>
        <taxon>Parelaphostrongylus</taxon>
    </lineage>
</organism>
<dbReference type="EMBL" id="JAHQIW010003217">
    <property type="protein sequence ID" value="KAJ1357672.1"/>
    <property type="molecule type" value="Genomic_DNA"/>
</dbReference>
<dbReference type="AlphaFoldDB" id="A0AAD5QPB9"/>
<evidence type="ECO:0000313" key="2">
    <source>
        <dbReference type="Proteomes" id="UP001196413"/>
    </source>
</evidence>
<name>A0AAD5QPB9_PARTN</name>
<sequence>MTDSQARKIPMYIHLKELRIFLRYFGIQAAYICFKKELSWEQICLLLYANGAYKRYKEVFWKIGDVELKPQVSALEWLLTFQ</sequence>
<keyword evidence="2" id="KW-1185">Reference proteome</keyword>
<dbReference type="Proteomes" id="UP001196413">
    <property type="component" value="Unassembled WGS sequence"/>
</dbReference>